<accession>A0A220MCX6</accession>
<dbReference type="InterPro" id="IPR036582">
    <property type="entry name" value="Mao_N_sf"/>
</dbReference>
<protein>
    <recommendedName>
        <fullName evidence="2">Copper amine oxidase-like N-terminal domain-containing protein</fullName>
    </recommendedName>
</protein>
<dbReference type="Pfam" id="PF07833">
    <property type="entry name" value="Cu_amine_oxidN1"/>
    <property type="match status" value="1"/>
</dbReference>
<gene>
    <name evidence="3" type="ORF">BP422_03660</name>
</gene>
<dbReference type="EMBL" id="CP018145">
    <property type="protein sequence ID" value="ASJ52729.1"/>
    <property type="molecule type" value="Genomic_DNA"/>
</dbReference>
<dbReference type="SUPFAM" id="SSF55383">
    <property type="entry name" value="Copper amine oxidase, domain N"/>
    <property type="match status" value="1"/>
</dbReference>
<name>A0A220MCX6_9BACL</name>
<dbReference type="RefSeq" id="WP_088906611.1">
    <property type="nucleotide sequence ID" value="NZ_CP018145.1"/>
</dbReference>
<keyword evidence="1" id="KW-0732">Signal</keyword>
<dbReference type="AlphaFoldDB" id="A0A220MCX6"/>
<feature type="chain" id="PRO_5013256660" description="Copper amine oxidase-like N-terminal domain-containing protein" evidence="1">
    <location>
        <begin position="31"/>
        <end position="249"/>
    </location>
</feature>
<organism evidence="3 4">
    <name type="scientific">Brevibacillus formosus</name>
    <dbReference type="NCBI Taxonomy" id="54913"/>
    <lineage>
        <taxon>Bacteria</taxon>
        <taxon>Bacillati</taxon>
        <taxon>Bacillota</taxon>
        <taxon>Bacilli</taxon>
        <taxon>Bacillales</taxon>
        <taxon>Paenibacillaceae</taxon>
        <taxon>Brevibacillus</taxon>
    </lineage>
</organism>
<proteinExistence type="predicted"/>
<reference evidence="3 4" key="1">
    <citation type="submission" date="2016-11" db="EMBL/GenBank/DDBJ databases">
        <authorList>
            <person name="Jaros S."/>
            <person name="Januszkiewicz K."/>
            <person name="Wedrychowicz H."/>
        </authorList>
    </citation>
    <scope>NUCLEOTIDE SEQUENCE [LARGE SCALE GENOMIC DNA]</scope>
    <source>
        <strain evidence="3 4">NF2</strain>
    </source>
</reference>
<feature type="domain" description="Copper amine oxidase-like N-terminal" evidence="2">
    <location>
        <begin position="27"/>
        <end position="86"/>
    </location>
</feature>
<evidence type="ECO:0000313" key="4">
    <source>
        <dbReference type="Proteomes" id="UP000197781"/>
    </source>
</evidence>
<feature type="signal peptide" evidence="1">
    <location>
        <begin position="1"/>
        <end position="30"/>
    </location>
</feature>
<dbReference type="KEGG" id="bfm:BP422_03660"/>
<evidence type="ECO:0000256" key="1">
    <source>
        <dbReference type="SAM" id="SignalP"/>
    </source>
</evidence>
<dbReference type="InterPro" id="IPR012854">
    <property type="entry name" value="Cu_amine_oxidase-like_N"/>
</dbReference>
<dbReference type="Proteomes" id="UP000197781">
    <property type="component" value="Chromosome"/>
</dbReference>
<evidence type="ECO:0000259" key="2">
    <source>
        <dbReference type="Pfam" id="PF07833"/>
    </source>
</evidence>
<sequence length="249" mass="27582">MNKSQKLFIGVVSGVLLFTAGMMSSGSAFAKKATEAITVNFSNIKLIVNGSPIDTKAEPFVYKGNVYAPVATIANMLGVGQSWMNSDPLTKTPAVRFESLDRVEQNVQFEGMAGHANYALDYVYYAVVGSNKVVNSVNKKEIPLPQSVGGTLYPVTRMVHTNQFLAVEYGEKEGKTQVYVNLYQLDKGKNTVKIIFSQQLDEGAKGTTYRFSYNEAEKSLTERIYTNQKLVGVKFYQISGNQFVKQEEM</sequence>
<evidence type="ECO:0000313" key="3">
    <source>
        <dbReference type="EMBL" id="ASJ52729.1"/>
    </source>
</evidence>